<comment type="caution">
    <text evidence="4">The sequence shown here is derived from an EMBL/GenBank/DDBJ whole genome shotgun (WGS) entry which is preliminary data.</text>
</comment>
<reference evidence="4 5" key="1">
    <citation type="submission" date="2018-03" db="EMBL/GenBank/DDBJ databases">
        <title>Cross-interface Injection: A General Nanoliter Liquid Handling Method Applied to Single Cells Genome Amplification Automated Nanoliter Liquid Handling Applied to Single Cell Multiple Displacement Amplification.</title>
        <authorList>
            <person name="Yun J."/>
            <person name="Xu P."/>
            <person name="Xu J."/>
            <person name="Dai X."/>
            <person name="Wang Y."/>
            <person name="Zheng X."/>
            <person name="Cao C."/>
            <person name="Yi Q."/>
            <person name="Zhu Y."/>
            <person name="Wang L."/>
            <person name="Dong Z."/>
            <person name="Huang Y."/>
            <person name="Huang L."/>
            <person name="Du W."/>
        </authorList>
    </citation>
    <scope>NUCLEOTIDE SEQUENCE [LARGE SCALE GENOMIC DNA]</scope>
    <source>
        <strain evidence="4 5">Z-D1-2</strain>
    </source>
</reference>
<evidence type="ECO:0000313" key="5">
    <source>
        <dbReference type="Proteomes" id="UP000240608"/>
    </source>
</evidence>
<dbReference type="PANTHER" id="PTHR43818:SF11">
    <property type="entry name" value="BCDNA.GH03377"/>
    <property type="match status" value="1"/>
</dbReference>
<dbReference type="GO" id="GO:0000166">
    <property type="term" value="F:nucleotide binding"/>
    <property type="evidence" value="ECO:0007669"/>
    <property type="project" value="InterPro"/>
</dbReference>
<dbReference type="InterPro" id="IPR055170">
    <property type="entry name" value="GFO_IDH_MocA-like_dom"/>
</dbReference>
<dbReference type="Gene3D" id="3.40.50.720">
    <property type="entry name" value="NAD(P)-binding Rossmann-like Domain"/>
    <property type="match status" value="1"/>
</dbReference>
<dbReference type="GO" id="GO:0016491">
    <property type="term" value="F:oxidoreductase activity"/>
    <property type="evidence" value="ECO:0007669"/>
    <property type="project" value="UniProtKB-KW"/>
</dbReference>
<evidence type="ECO:0000313" key="4">
    <source>
        <dbReference type="EMBL" id="PTB97035.1"/>
    </source>
</evidence>
<dbReference type="Pfam" id="PF22725">
    <property type="entry name" value="GFO_IDH_MocA_C3"/>
    <property type="match status" value="1"/>
</dbReference>
<dbReference type="PANTHER" id="PTHR43818">
    <property type="entry name" value="BCDNA.GH03377"/>
    <property type="match status" value="1"/>
</dbReference>
<keyword evidence="1" id="KW-0560">Oxidoreductase</keyword>
<dbReference type="InterPro" id="IPR000683">
    <property type="entry name" value="Gfo/Idh/MocA-like_OxRdtase_N"/>
</dbReference>
<feature type="domain" description="Gfo/Idh/MocA-like oxidoreductase N-terminal" evidence="2">
    <location>
        <begin position="11"/>
        <end position="128"/>
    </location>
</feature>
<evidence type="ECO:0000259" key="3">
    <source>
        <dbReference type="Pfam" id="PF22725"/>
    </source>
</evidence>
<evidence type="ECO:0000256" key="1">
    <source>
        <dbReference type="ARBA" id="ARBA00023002"/>
    </source>
</evidence>
<dbReference type="InterPro" id="IPR036291">
    <property type="entry name" value="NAD(P)-bd_dom_sf"/>
</dbReference>
<sequence length="332" mass="37299">MSDKANKPKTIRWGIIGCGDVTEVKSGPAYQQTEGFEVISVMRRNEEKLKDYALRHGISKYTTDADQLINDPEVDAVYIATPPDTHKLYALKVAEAGKPCCVEKPLSPSYEESLAIYSAFENKNIPLFTAYYRRSLPRFQQVYTWLKNDEIGEIRHINWHLSKAPSPTDLAKKPNWRTDPVVAPGGYFDDLASHGLDLFAYLLGEMKQVNGISINQQQLYGAKDAFAACWIHEGGATGAGSWNFGCDRTEDRVEIYGSKGKIQFAVFEEVPVILDGENKQEELFIEHPKSVQLHHVENMKKHLVNKGFIHPSSGGNGLHTSWVMDKILSKIN</sequence>
<dbReference type="Gene3D" id="3.30.360.10">
    <property type="entry name" value="Dihydrodipicolinate Reductase, domain 2"/>
    <property type="match status" value="1"/>
</dbReference>
<dbReference type="SUPFAM" id="SSF55347">
    <property type="entry name" value="Glyceraldehyde-3-phosphate dehydrogenase-like, C-terminal domain"/>
    <property type="match status" value="1"/>
</dbReference>
<dbReference type="EMBL" id="PYVU01000027">
    <property type="protein sequence ID" value="PTB97035.1"/>
    <property type="molecule type" value="Genomic_DNA"/>
</dbReference>
<dbReference type="InterPro" id="IPR050463">
    <property type="entry name" value="Gfo/Idh/MocA_oxidrdct_glycsds"/>
</dbReference>
<accession>A0A2T4DT88</accession>
<dbReference type="Pfam" id="PF01408">
    <property type="entry name" value="GFO_IDH_MocA"/>
    <property type="match status" value="1"/>
</dbReference>
<name>A0A2T4DT88_9BACT</name>
<feature type="domain" description="GFO/IDH/MocA-like oxidoreductase" evidence="3">
    <location>
        <begin position="139"/>
        <end position="262"/>
    </location>
</feature>
<dbReference type="SUPFAM" id="SSF51735">
    <property type="entry name" value="NAD(P)-binding Rossmann-fold domains"/>
    <property type="match status" value="1"/>
</dbReference>
<proteinExistence type="predicted"/>
<dbReference type="Proteomes" id="UP000240608">
    <property type="component" value="Unassembled WGS sequence"/>
</dbReference>
<evidence type="ECO:0000259" key="2">
    <source>
        <dbReference type="Pfam" id="PF01408"/>
    </source>
</evidence>
<organism evidence="4 5">
    <name type="scientific">Marivirga lumbricoides</name>
    <dbReference type="NCBI Taxonomy" id="1046115"/>
    <lineage>
        <taxon>Bacteria</taxon>
        <taxon>Pseudomonadati</taxon>
        <taxon>Bacteroidota</taxon>
        <taxon>Cytophagia</taxon>
        <taxon>Cytophagales</taxon>
        <taxon>Marivirgaceae</taxon>
        <taxon>Marivirga</taxon>
    </lineage>
</organism>
<dbReference type="AlphaFoldDB" id="A0A2T4DT88"/>
<protein>
    <submittedName>
        <fullName evidence="4">Oxidoreductase</fullName>
    </submittedName>
</protein>
<gene>
    <name evidence="4" type="ORF">C9994_04720</name>
</gene>